<name>B8I0C0_RUMCH</name>
<organism evidence="1 2">
    <name type="scientific">Ruminiclostridium cellulolyticum (strain ATCC 35319 / DSM 5812 / JCM 6584 / H10)</name>
    <name type="common">Clostridium cellulolyticum</name>
    <dbReference type="NCBI Taxonomy" id="394503"/>
    <lineage>
        <taxon>Bacteria</taxon>
        <taxon>Bacillati</taxon>
        <taxon>Bacillota</taxon>
        <taxon>Clostridia</taxon>
        <taxon>Eubacteriales</taxon>
        <taxon>Oscillospiraceae</taxon>
        <taxon>Ruminiclostridium</taxon>
    </lineage>
</organism>
<proteinExistence type="predicted"/>
<evidence type="ECO:0000313" key="1">
    <source>
        <dbReference type="EMBL" id="ACL77446.1"/>
    </source>
</evidence>
<reference evidence="1 2" key="1">
    <citation type="submission" date="2009-01" db="EMBL/GenBank/DDBJ databases">
        <title>Complete sequence of Clostridium cellulolyticum H10.</title>
        <authorList>
            <consortium name="US DOE Joint Genome Institute"/>
            <person name="Lucas S."/>
            <person name="Copeland A."/>
            <person name="Lapidus A."/>
            <person name="Glavina del Rio T."/>
            <person name="Dalin E."/>
            <person name="Tice H."/>
            <person name="Bruce D."/>
            <person name="Goodwin L."/>
            <person name="Pitluck S."/>
            <person name="Chertkov O."/>
            <person name="Saunders E."/>
            <person name="Brettin T."/>
            <person name="Detter J.C."/>
            <person name="Han C."/>
            <person name="Larimer F."/>
            <person name="Land M."/>
            <person name="Hauser L."/>
            <person name="Kyrpides N."/>
            <person name="Ivanova N."/>
            <person name="Zhou J."/>
            <person name="Richardson P."/>
        </authorList>
    </citation>
    <scope>NUCLEOTIDE SEQUENCE [LARGE SCALE GENOMIC DNA]</scope>
    <source>
        <strain evidence="2">ATCC 35319 / DSM 5812 / JCM 6584 / H10</strain>
    </source>
</reference>
<dbReference type="EMBL" id="CP001348">
    <property type="protein sequence ID" value="ACL77446.1"/>
    <property type="molecule type" value="Genomic_DNA"/>
</dbReference>
<dbReference type="STRING" id="394503.Ccel_3155"/>
<protein>
    <submittedName>
        <fullName evidence="1">Uncharacterized protein</fullName>
    </submittedName>
</protein>
<dbReference type="AlphaFoldDB" id="B8I0C0"/>
<dbReference type="Proteomes" id="UP000001349">
    <property type="component" value="Chromosome"/>
</dbReference>
<gene>
    <name evidence="1" type="ordered locus">Ccel_3155</name>
</gene>
<dbReference type="HOGENOM" id="CLU_1159509_0_0_9"/>
<dbReference type="OrthoDB" id="9823749at2"/>
<dbReference type="KEGG" id="cce:Ccel_3155"/>
<evidence type="ECO:0000313" key="2">
    <source>
        <dbReference type="Proteomes" id="UP000001349"/>
    </source>
</evidence>
<accession>B8I0C0</accession>
<sequence length="239" mass="27676">MNKTISFCVKNQEGLVSLIRILKIQPDGACYIDYGKKNNNYHLSLHPPNEQYSNGQMHIKENGKIILKRIIPDFHDFNKHRCFESVMILESELRKSSAKISNSVVLLELPKNHMVHIVFVRSDKTWGSIKSAFISDKPNKQINENITPYPVFYSIEDMPNANYYLTYNTQPIDTAVLDYVASVKEHYVRSQYMKKSDNHILHVRHPFLSTDIEISITSEDIAKYRENSKNDLISGFFSS</sequence>
<dbReference type="RefSeq" id="WP_015926504.1">
    <property type="nucleotide sequence ID" value="NC_011898.1"/>
</dbReference>
<keyword evidence="2" id="KW-1185">Reference proteome</keyword>